<name>A0A2A5WMS4_9GAMM</name>
<proteinExistence type="inferred from homology"/>
<dbReference type="InterPro" id="IPR017850">
    <property type="entry name" value="Alkaline_phosphatase_core_sf"/>
</dbReference>
<dbReference type="SUPFAM" id="SSF53649">
    <property type="entry name" value="Alkaline phosphatase-like"/>
    <property type="match status" value="1"/>
</dbReference>
<evidence type="ECO:0000256" key="3">
    <source>
        <dbReference type="SAM" id="MobiDB-lite"/>
    </source>
</evidence>
<feature type="region of interest" description="Disordered" evidence="3">
    <location>
        <begin position="458"/>
        <end position="479"/>
    </location>
</feature>
<dbReference type="EMBL" id="NTKD01000044">
    <property type="protein sequence ID" value="PDH37779.1"/>
    <property type="molecule type" value="Genomic_DNA"/>
</dbReference>
<dbReference type="Gene3D" id="3.40.720.10">
    <property type="entry name" value="Alkaline Phosphatase, subunit A"/>
    <property type="match status" value="1"/>
</dbReference>
<dbReference type="Gene3D" id="3.30.1120.10">
    <property type="match status" value="1"/>
</dbReference>
<evidence type="ECO:0000259" key="4">
    <source>
        <dbReference type="Pfam" id="PF00884"/>
    </source>
</evidence>
<sequence length="479" mass="53868">MSQRMVFRRLVTLLGLTLVSMGVIAAPNVILVMADDMGYAQTSYYNHPVLKTPNLDAMAESGLRMDRFYTGAPQCSTTRATVLTGRTNDRTGVFTVGDAINKQEKTLSQAFRNAGYTTAHFGKWHLNQVHAPQGNPMPLSDPHNPGELGFDYWLSETNQFNLDPEFSRMGTVEQFKGESSEILVAEALKFIEAENEKDKPVFALIWYASPHGPMEAFDDDKAPFVDMHEFSAAHHGEIIAMDRSIGQLRQGLRDLGIADDTLVWFISDNGGLPTFGVTRGSTGDYIPGVIPDSTGHLRGFKSSFYEGGFRVPAIVEWPGHIEPRVSQFPSTTLDMFPTLIEITGLSPDDINRVHDGISLAPNFKRERKRRKQPIGFRVLGNFGWLDNDYKLIYYRDYEQAFVDGRFSTELMESLTKEWQLYNVVEDPSEQNNLIEAKPRIAARMRSQLDAWNASVDRSVEGSDYPEGRVLPLGRENPRR</sequence>
<dbReference type="InterPro" id="IPR050738">
    <property type="entry name" value="Sulfatase"/>
</dbReference>
<organism evidence="5 6">
    <name type="scientific">OM182 bacterium MED-G24</name>
    <dbReference type="NCBI Taxonomy" id="1986255"/>
    <lineage>
        <taxon>Bacteria</taxon>
        <taxon>Pseudomonadati</taxon>
        <taxon>Pseudomonadota</taxon>
        <taxon>Gammaproteobacteria</taxon>
        <taxon>OMG group</taxon>
        <taxon>OM182 clade</taxon>
    </lineage>
</organism>
<dbReference type="Pfam" id="PF00884">
    <property type="entry name" value="Sulfatase"/>
    <property type="match status" value="1"/>
</dbReference>
<comment type="similarity">
    <text evidence="1">Belongs to the sulfatase family.</text>
</comment>
<evidence type="ECO:0000256" key="2">
    <source>
        <dbReference type="ARBA" id="ARBA00022801"/>
    </source>
</evidence>
<comment type="caution">
    <text evidence="5">The sequence shown here is derived from an EMBL/GenBank/DDBJ whole genome shotgun (WGS) entry which is preliminary data.</text>
</comment>
<keyword evidence="2" id="KW-0378">Hydrolase</keyword>
<gene>
    <name evidence="5" type="ORF">CNE99_07735</name>
</gene>
<dbReference type="PANTHER" id="PTHR42693:SF53">
    <property type="entry name" value="ENDO-4-O-SULFATASE"/>
    <property type="match status" value="1"/>
</dbReference>
<feature type="domain" description="Sulfatase N-terminal" evidence="4">
    <location>
        <begin position="27"/>
        <end position="344"/>
    </location>
</feature>
<dbReference type="PANTHER" id="PTHR42693">
    <property type="entry name" value="ARYLSULFATASE FAMILY MEMBER"/>
    <property type="match status" value="1"/>
</dbReference>
<protein>
    <submittedName>
        <fullName evidence="5">N-acetylgalactosamine 6-sulfate sulfatase</fullName>
    </submittedName>
</protein>
<dbReference type="AlphaFoldDB" id="A0A2A5WMS4"/>
<accession>A0A2A5WMS4</accession>
<dbReference type="GO" id="GO:0004065">
    <property type="term" value="F:arylsulfatase activity"/>
    <property type="evidence" value="ECO:0007669"/>
    <property type="project" value="TreeGrafter"/>
</dbReference>
<dbReference type="Proteomes" id="UP000219327">
    <property type="component" value="Unassembled WGS sequence"/>
</dbReference>
<reference evidence="5 6" key="1">
    <citation type="submission" date="2017-08" db="EMBL/GenBank/DDBJ databases">
        <title>Fine stratification of microbial communities through a metagenomic profile of the photic zone.</title>
        <authorList>
            <person name="Haro-Moreno J.M."/>
            <person name="Lopez-Perez M."/>
            <person name="De La Torre J."/>
            <person name="Picazo A."/>
            <person name="Camacho A."/>
            <person name="Rodriguez-Valera F."/>
        </authorList>
    </citation>
    <scope>NUCLEOTIDE SEQUENCE [LARGE SCALE GENOMIC DNA]</scope>
    <source>
        <strain evidence="5">MED-G24</strain>
    </source>
</reference>
<evidence type="ECO:0000256" key="1">
    <source>
        <dbReference type="ARBA" id="ARBA00008779"/>
    </source>
</evidence>
<evidence type="ECO:0000313" key="5">
    <source>
        <dbReference type="EMBL" id="PDH37779.1"/>
    </source>
</evidence>
<dbReference type="InterPro" id="IPR000917">
    <property type="entry name" value="Sulfatase_N"/>
</dbReference>
<evidence type="ECO:0000313" key="6">
    <source>
        <dbReference type="Proteomes" id="UP000219327"/>
    </source>
</evidence>